<feature type="transmembrane region" description="Helical" evidence="7">
    <location>
        <begin position="153"/>
        <end position="172"/>
    </location>
</feature>
<evidence type="ECO:0000256" key="6">
    <source>
        <dbReference type="ARBA" id="ARBA00023136"/>
    </source>
</evidence>
<evidence type="ECO:0000256" key="3">
    <source>
        <dbReference type="ARBA" id="ARBA00022475"/>
    </source>
</evidence>
<sequence length="484" mass="47377">MTPPTDAAPDAAPGAAPLAARGRRTAVTGLALVVLAGAALESFLLPALPHLQRAFGVDAATGALAQVAPPLVTVVVTPLAGRFADVHGARRTLAVLVSIVTAGGLVSALAPGFPLFVLGQALQGFALGVLPAAFVVVRGLYSDEGIKTASGGLVALTVAGAGLGVLVAGPIIEATSRTVLFGIPTAVVVVGSVVFFASRVRLGTREPEGPTRVDWAGASTLALALLATVAWLASTSSAGWLAPATLALFVVAGALVSGWVLVERRVAQPMIDLDTLRSRAVGGSVAVGVGIGAGYASLVFLVPQQISRSVEESGLGAGATQTGFFLAAAFGAGFVASPLAGRAAARLGVRAVGVAGMLVLATGALVAAVSPAPAAIVWALVCAGVGAGSASTVAFSAAATGTPEHEVGVATAFVTIGRAVGGALATQVVASIVPASDPTGSGMPGTEGFRVAYLLVMCIALGGAATAMLLPKDAHRNAPTAVRA</sequence>
<comment type="caution">
    <text evidence="9">The sequence shown here is derived from an EMBL/GenBank/DDBJ whole genome shotgun (WGS) entry which is preliminary data.</text>
</comment>
<evidence type="ECO:0000256" key="1">
    <source>
        <dbReference type="ARBA" id="ARBA00004651"/>
    </source>
</evidence>
<dbReference type="EMBL" id="JABBYC010000002">
    <property type="protein sequence ID" value="MBL0885191.1"/>
    <property type="molecule type" value="Genomic_DNA"/>
</dbReference>
<feature type="domain" description="Major facilitator superfamily (MFS) profile" evidence="8">
    <location>
        <begin position="26"/>
        <end position="475"/>
    </location>
</feature>
<feature type="transmembrane region" description="Helical" evidence="7">
    <location>
        <begin position="212"/>
        <end position="234"/>
    </location>
</feature>
<comment type="subcellular location">
    <subcellularLocation>
        <location evidence="1">Cell membrane</location>
        <topology evidence="1">Multi-pass membrane protein</topology>
    </subcellularLocation>
</comment>
<dbReference type="Gene3D" id="1.20.1250.20">
    <property type="entry name" value="MFS general substrate transporter like domains"/>
    <property type="match status" value="2"/>
</dbReference>
<feature type="transmembrane region" description="Helical" evidence="7">
    <location>
        <begin position="322"/>
        <end position="340"/>
    </location>
</feature>
<evidence type="ECO:0000256" key="2">
    <source>
        <dbReference type="ARBA" id="ARBA00022448"/>
    </source>
</evidence>
<evidence type="ECO:0000259" key="8">
    <source>
        <dbReference type="PROSITE" id="PS50850"/>
    </source>
</evidence>
<dbReference type="InterPro" id="IPR036259">
    <property type="entry name" value="MFS_trans_sf"/>
</dbReference>
<feature type="transmembrane region" description="Helical" evidence="7">
    <location>
        <begin position="178"/>
        <end position="200"/>
    </location>
</feature>
<dbReference type="RefSeq" id="WP_201845030.1">
    <property type="nucleotide sequence ID" value="NZ_JABBYC010000002.1"/>
</dbReference>
<proteinExistence type="predicted"/>
<feature type="transmembrane region" description="Helical" evidence="7">
    <location>
        <begin position="347"/>
        <end position="369"/>
    </location>
</feature>
<feature type="transmembrane region" description="Helical" evidence="7">
    <location>
        <begin position="450"/>
        <end position="470"/>
    </location>
</feature>
<evidence type="ECO:0000256" key="7">
    <source>
        <dbReference type="SAM" id="Phobius"/>
    </source>
</evidence>
<keyword evidence="5 7" id="KW-1133">Transmembrane helix</keyword>
<dbReference type="PANTHER" id="PTHR42718">
    <property type="entry name" value="MAJOR FACILITATOR SUPERFAMILY MULTIDRUG TRANSPORTER MFSC"/>
    <property type="match status" value="1"/>
</dbReference>
<feature type="transmembrane region" description="Helical" evidence="7">
    <location>
        <begin position="375"/>
        <end position="395"/>
    </location>
</feature>
<accession>A0ABS1LG68</accession>
<reference evidence="9 10" key="1">
    <citation type="journal article" date="2021" name="Arch. Microbiol.">
        <title>Myceligenerans indicum sp. nov., an actinobacterium isolated from mangrove sediment of Sundarbans, India.</title>
        <authorList>
            <person name="Asha K."/>
            <person name="Bhadury P."/>
        </authorList>
    </citation>
    <scope>NUCLEOTIDE SEQUENCE [LARGE SCALE GENOMIC DNA]</scope>
    <source>
        <strain evidence="9 10">I2</strain>
    </source>
</reference>
<feature type="transmembrane region" description="Helical" evidence="7">
    <location>
        <begin position="122"/>
        <end position="141"/>
    </location>
</feature>
<feature type="transmembrane region" description="Helical" evidence="7">
    <location>
        <begin position="60"/>
        <end position="81"/>
    </location>
</feature>
<name>A0ABS1LG68_9MICO</name>
<gene>
    <name evidence="9" type="ORF">HGK34_02655</name>
</gene>
<keyword evidence="6 7" id="KW-0472">Membrane</keyword>
<dbReference type="Proteomes" id="UP000675409">
    <property type="component" value="Unassembled WGS sequence"/>
</dbReference>
<organism evidence="9 10">
    <name type="scientific">Myceligenerans indicum</name>
    <dbReference type="NCBI Taxonomy" id="2593663"/>
    <lineage>
        <taxon>Bacteria</taxon>
        <taxon>Bacillati</taxon>
        <taxon>Actinomycetota</taxon>
        <taxon>Actinomycetes</taxon>
        <taxon>Micrococcales</taxon>
        <taxon>Promicromonosporaceae</taxon>
        <taxon>Myceligenerans</taxon>
    </lineage>
</organism>
<keyword evidence="10" id="KW-1185">Reference proteome</keyword>
<feature type="transmembrane region" description="Helical" evidence="7">
    <location>
        <begin position="407"/>
        <end position="430"/>
    </location>
</feature>
<feature type="transmembrane region" description="Helical" evidence="7">
    <location>
        <begin position="93"/>
        <end position="116"/>
    </location>
</feature>
<dbReference type="PROSITE" id="PS50850">
    <property type="entry name" value="MFS"/>
    <property type="match status" value="1"/>
</dbReference>
<dbReference type="PANTHER" id="PTHR42718:SF46">
    <property type="entry name" value="BLR6921 PROTEIN"/>
    <property type="match status" value="1"/>
</dbReference>
<dbReference type="InterPro" id="IPR020846">
    <property type="entry name" value="MFS_dom"/>
</dbReference>
<keyword evidence="3" id="KW-1003">Cell membrane</keyword>
<evidence type="ECO:0000313" key="9">
    <source>
        <dbReference type="EMBL" id="MBL0885191.1"/>
    </source>
</evidence>
<dbReference type="SUPFAM" id="SSF103473">
    <property type="entry name" value="MFS general substrate transporter"/>
    <property type="match status" value="1"/>
</dbReference>
<feature type="transmembrane region" description="Helical" evidence="7">
    <location>
        <begin position="27"/>
        <end position="48"/>
    </location>
</feature>
<feature type="transmembrane region" description="Helical" evidence="7">
    <location>
        <begin position="240"/>
        <end position="262"/>
    </location>
</feature>
<protein>
    <submittedName>
        <fullName evidence="9">MFS transporter</fullName>
    </submittedName>
</protein>
<feature type="transmembrane region" description="Helical" evidence="7">
    <location>
        <begin position="283"/>
        <end position="302"/>
    </location>
</feature>
<evidence type="ECO:0000256" key="5">
    <source>
        <dbReference type="ARBA" id="ARBA00022989"/>
    </source>
</evidence>
<keyword evidence="2" id="KW-0813">Transport</keyword>
<keyword evidence="4 7" id="KW-0812">Transmembrane</keyword>
<evidence type="ECO:0000313" key="10">
    <source>
        <dbReference type="Proteomes" id="UP000675409"/>
    </source>
</evidence>
<dbReference type="InterPro" id="IPR011701">
    <property type="entry name" value="MFS"/>
</dbReference>
<evidence type="ECO:0000256" key="4">
    <source>
        <dbReference type="ARBA" id="ARBA00022692"/>
    </source>
</evidence>
<dbReference type="Pfam" id="PF07690">
    <property type="entry name" value="MFS_1"/>
    <property type="match status" value="1"/>
</dbReference>